<dbReference type="InterPro" id="IPR011333">
    <property type="entry name" value="SKP1/BTB/POZ_sf"/>
</dbReference>
<dbReference type="SUPFAM" id="SSF54695">
    <property type="entry name" value="POZ domain"/>
    <property type="match status" value="1"/>
</dbReference>
<accession>A0ABQ9NG49</accession>
<dbReference type="EMBL" id="JAPDRL010000143">
    <property type="protein sequence ID" value="KAJ9655978.1"/>
    <property type="molecule type" value="Genomic_DNA"/>
</dbReference>
<keyword evidence="4" id="KW-1185">Reference proteome</keyword>
<evidence type="ECO:0000313" key="3">
    <source>
        <dbReference type="EMBL" id="KAJ9655978.1"/>
    </source>
</evidence>
<name>A0ABQ9NG49_9PEZI</name>
<gene>
    <name evidence="3" type="ORF">H2201_008695</name>
</gene>
<reference evidence="3" key="1">
    <citation type="submission" date="2022-10" db="EMBL/GenBank/DDBJ databases">
        <title>Culturing micro-colonial fungi from biological soil crusts in the Mojave desert and describing Neophaeococcomyces mojavensis, and introducing the new genera and species Taxawa tesnikishii.</title>
        <authorList>
            <person name="Kurbessoian T."/>
            <person name="Stajich J.E."/>
        </authorList>
    </citation>
    <scope>NUCLEOTIDE SEQUENCE</scope>
    <source>
        <strain evidence="3">TK_1</strain>
    </source>
</reference>
<dbReference type="CDD" id="cd18186">
    <property type="entry name" value="BTB_POZ_ZBTB_KLHL-like"/>
    <property type="match status" value="1"/>
</dbReference>
<proteinExistence type="predicted"/>
<dbReference type="Proteomes" id="UP001172684">
    <property type="component" value="Unassembled WGS sequence"/>
</dbReference>
<organism evidence="3 4">
    <name type="scientific">Coniosporium apollinis</name>
    <dbReference type="NCBI Taxonomy" id="61459"/>
    <lineage>
        <taxon>Eukaryota</taxon>
        <taxon>Fungi</taxon>
        <taxon>Dikarya</taxon>
        <taxon>Ascomycota</taxon>
        <taxon>Pezizomycotina</taxon>
        <taxon>Dothideomycetes</taxon>
        <taxon>Dothideomycetes incertae sedis</taxon>
        <taxon>Coniosporium</taxon>
    </lineage>
</organism>
<dbReference type="PANTHER" id="PTHR47843">
    <property type="entry name" value="BTB DOMAIN-CONTAINING PROTEIN-RELATED"/>
    <property type="match status" value="1"/>
</dbReference>
<evidence type="ECO:0000256" key="1">
    <source>
        <dbReference type="SAM" id="MobiDB-lite"/>
    </source>
</evidence>
<dbReference type="Gene3D" id="3.30.710.10">
    <property type="entry name" value="Potassium Channel Kv1.1, Chain A"/>
    <property type="match status" value="1"/>
</dbReference>
<dbReference type="PROSITE" id="PS50097">
    <property type="entry name" value="BTB"/>
    <property type="match status" value="1"/>
</dbReference>
<dbReference type="PANTHER" id="PTHR47843:SF2">
    <property type="entry name" value="BTB DOMAIN-CONTAINING PROTEIN"/>
    <property type="match status" value="1"/>
</dbReference>
<evidence type="ECO:0000259" key="2">
    <source>
        <dbReference type="PROSITE" id="PS50097"/>
    </source>
</evidence>
<feature type="domain" description="BTB" evidence="2">
    <location>
        <begin position="39"/>
        <end position="109"/>
    </location>
</feature>
<evidence type="ECO:0000313" key="4">
    <source>
        <dbReference type="Proteomes" id="UP001172684"/>
    </source>
</evidence>
<dbReference type="InterPro" id="IPR000210">
    <property type="entry name" value="BTB/POZ_dom"/>
</dbReference>
<feature type="region of interest" description="Disordered" evidence="1">
    <location>
        <begin position="1"/>
        <end position="28"/>
    </location>
</feature>
<protein>
    <recommendedName>
        <fullName evidence="2">BTB domain-containing protein</fullName>
    </recommendedName>
</protein>
<sequence>MLTCPAAQASSENKAGKRKEVEGSAARPPSFLNGTIGIDTVKLTAGPNQKPYVIHKSLLCYYSPYFAAALNGSFKEAEENALKIDGGFRLEVVNLFFNWLYTQTIPETRSPEIRAILNRGIESKDFDVEWDMLMTGLYIFGDRYNVPKLRKDVMDKFYSKYELGDGTGLPYGVPSYGTVLKAFNGLPDNSKLCHFFVCIYGTKWDSGCDGASAEEIKARDEVPRIFLSKVMLKMGDVRKYNSQFDDEPPMPGLCAFHEHGPEATNACRKAQRVETAVSTAAERARMEAERAVAVETRRETMIKQAREKRLKTSNGS</sequence>
<dbReference type="Pfam" id="PF00651">
    <property type="entry name" value="BTB"/>
    <property type="match status" value="1"/>
</dbReference>
<comment type="caution">
    <text evidence="3">The sequence shown here is derived from an EMBL/GenBank/DDBJ whole genome shotgun (WGS) entry which is preliminary data.</text>
</comment>